<comment type="caution">
    <text evidence="2">The sequence shown here is derived from an EMBL/GenBank/DDBJ whole genome shotgun (WGS) entry which is preliminary data.</text>
</comment>
<gene>
    <name evidence="2" type="ORF">Acy02nite_76550</name>
</gene>
<dbReference type="InterPro" id="IPR017439">
    <property type="entry name" value="Amidohydrolase"/>
</dbReference>
<accession>A0A919IQ95</accession>
<dbReference type="RefSeq" id="WP_203752607.1">
    <property type="nucleotide sequence ID" value="NZ_BAAAUC010000020.1"/>
</dbReference>
<dbReference type="SUPFAM" id="SSF53187">
    <property type="entry name" value="Zn-dependent exopeptidases"/>
    <property type="match status" value="1"/>
</dbReference>
<evidence type="ECO:0000256" key="1">
    <source>
        <dbReference type="SAM" id="SignalP"/>
    </source>
</evidence>
<keyword evidence="3" id="KW-1185">Reference proteome</keyword>
<dbReference type="PANTHER" id="PTHR11014:SF63">
    <property type="entry name" value="METALLOPEPTIDASE, PUTATIVE (AFU_ORTHOLOGUE AFUA_6G09600)-RELATED"/>
    <property type="match status" value="1"/>
</dbReference>
<dbReference type="NCBIfam" id="TIGR01891">
    <property type="entry name" value="amidohydrolases"/>
    <property type="match status" value="1"/>
</dbReference>
<dbReference type="AlphaFoldDB" id="A0A919IQ95"/>
<dbReference type="Gene3D" id="3.30.70.360">
    <property type="match status" value="1"/>
</dbReference>
<proteinExistence type="predicted"/>
<dbReference type="InterPro" id="IPR002933">
    <property type="entry name" value="Peptidase_M20"/>
</dbReference>
<evidence type="ECO:0000313" key="3">
    <source>
        <dbReference type="Proteomes" id="UP000619479"/>
    </source>
</evidence>
<protein>
    <submittedName>
        <fullName evidence="2">N-acyl-L-amino acid amidohydrolase</fullName>
    </submittedName>
</protein>
<dbReference type="GO" id="GO:0016787">
    <property type="term" value="F:hydrolase activity"/>
    <property type="evidence" value="ECO:0007669"/>
    <property type="project" value="InterPro"/>
</dbReference>
<feature type="signal peptide" evidence="1">
    <location>
        <begin position="1"/>
        <end position="34"/>
    </location>
</feature>
<dbReference type="Pfam" id="PF01546">
    <property type="entry name" value="Peptidase_M20"/>
    <property type="match status" value="1"/>
</dbReference>
<reference evidence="2" key="1">
    <citation type="submission" date="2021-01" db="EMBL/GenBank/DDBJ databases">
        <title>Whole genome shotgun sequence of Actinoplanes cyaneus NBRC 14990.</title>
        <authorList>
            <person name="Komaki H."/>
            <person name="Tamura T."/>
        </authorList>
    </citation>
    <scope>NUCLEOTIDE SEQUENCE</scope>
    <source>
        <strain evidence="2">NBRC 14990</strain>
    </source>
</reference>
<dbReference type="Proteomes" id="UP000619479">
    <property type="component" value="Unassembled WGS sequence"/>
</dbReference>
<sequence>MSNLGNRAVSRRIVLGGIGGAAGALLAPAAVAHAAPRSIDDVARRLEGHLIELRRDIHRHPEAAGQEARTAALVARQLRGAGLDVTTGIGGHGVAGVLTGARPGRTIAYRADMDAVPPQDQIGGGPEVAHVCGHDLHTAVGVGVALTLARLRARLAGRLVFVFQPGEESLAGAGAMLDDGVFDSVRPEEIHALHCGPFPVGTFATTAGFGLPGQDRGTITLTGPDAAANAKALATDLAALGTVSRPVTSGDLENLVAEIERPGSALSRFVFVQAQPAGASVRVAYRCWPQERYPEVRAAIRRLAQRYGAADVTFPADPFPAMVCPQREGQALNRYLRRTIGDSRTLPTYAAVPFSGEDFALFLNRMPGTYTFLGVRRPDADIATSYPHFGTFDPDERAIGHGVRTMAGWLTHRTRS</sequence>
<dbReference type="EMBL" id="BOMH01000066">
    <property type="protein sequence ID" value="GID69774.1"/>
    <property type="molecule type" value="Genomic_DNA"/>
</dbReference>
<dbReference type="PROSITE" id="PS51318">
    <property type="entry name" value="TAT"/>
    <property type="match status" value="1"/>
</dbReference>
<name>A0A919IQ95_9ACTN</name>
<dbReference type="PANTHER" id="PTHR11014">
    <property type="entry name" value="PEPTIDASE M20 FAMILY MEMBER"/>
    <property type="match status" value="1"/>
</dbReference>
<organism evidence="2 3">
    <name type="scientific">Actinoplanes cyaneus</name>
    <dbReference type="NCBI Taxonomy" id="52696"/>
    <lineage>
        <taxon>Bacteria</taxon>
        <taxon>Bacillati</taxon>
        <taxon>Actinomycetota</taxon>
        <taxon>Actinomycetes</taxon>
        <taxon>Micromonosporales</taxon>
        <taxon>Micromonosporaceae</taxon>
        <taxon>Actinoplanes</taxon>
    </lineage>
</organism>
<feature type="chain" id="PRO_5037410401" evidence="1">
    <location>
        <begin position="35"/>
        <end position="416"/>
    </location>
</feature>
<evidence type="ECO:0000313" key="2">
    <source>
        <dbReference type="EMBL" id="GID69774.1"/>
    </source>
</evidence>
<dbReference type="Gene3D" id="3.40.630.10">
    <property type="entry name" value="Zn peptidases"/>
    <property type="match status" value="1"/>
</dbReference>
<keyword evidence="1" id="KW-0732">Signal</keyword>
<dbReference type="InterPro" id="IPR006311">
    <property type="entry name" value="TAT_signal"/>
</dbReference>